<reference evidence="3 4" key="1">
    <citation type="submission" date="2020-08" db="EMBL/GenBank/DDBJ databases">
        <title>Genomic Encyclopedia of Type Strains, Phase IV (KMG-V): Genome sequencing to study the core and pangenomes of soil and plant-associated prokaryotes.</title>
        <authorList>
            <person name="Whitman W."/>
        </authorList>
    </citation>
    <scope>NUCLEOTIDE SEQUENCE [LARGE SCALE GENOMIC DNA]</scope>
    <source>
        <strain evidence="3 4">X5P2</strain>
    </source>
</reference>
<dbReference type="NCBIfam" id="TIGR02595">
    <property type="entry name" value="PEP_CTERM"/>
    <property type="match status" value="1"/>
</dbReference>
<dbReference type="Proteomes" id="UP000535182">
    <property type="component" value="Unassembled WGS sequence"/>
</dbReference>
<evidence type="ECO:0000313" key="3">
    <source>
        <dbReference type="EMBL" id="MBB5329156.1"/>
    </source>
</evidence>
<sequence>MKPTLAVSKKRSLSRLLAKTFALVALVFAFACSPHADGLSYNVSIDTSYLVSPIAAGSYLIDLQFNPGQLPGTQLAFAGATVPDCCNIDGVGLIGDTSDNAVGGPPSFINFDNQSALNEGVIQLDIVPNTPITFGFNISGPAVDTPNGTSRSGTTFSIGLFDPYFDPILTSDGVIGLVNLNLNGFGTVQTFSPAITITDLNPPPPPPVPEPSTLILLTTGLTGTVVLIRRKSSHSATPRVTNISL</sequence>
<dbReference type="EMBL" id="JACHEB010000005">
    <property type="protein sequence ID" value="MBB5329156.1"/>
    <property type="molecule type" value="Genomic_DNA"/>
</dbReference>
<organism evidence="3 4">
    <name type="scientific">Tunturiibacter gelidiferens</name>
    <dbReference type="NCBI Taxonomy" id="3069689"/>
    <lineage>
        <taxon>Bacteria</taxon>
        <taxon>Pseudomonadati</taxon>
        <taxon>Acidobacteriota</taxon>
        <taxon>Terriglobia</taxon>
        <taxon>Terriglobales</taxon>
        <taxon>Acidobacteriaceae</taxon>
        <taxon>Tunturiibacter</taxon>
    </lineage>
</organism>
<keyword evidence="4" id="KW-1185">Reference proteome</keyword>
<evidence type="ECO:0000313" key="4">
    <source>
        <dbReference type="Proteomes" id="UP000535182"/>
    </source>
</evidence>
<feature type="signal peptide" evidence="1">
    <location>
        <begin position="1"/>
        <end position="36"/>
    </location>
</feature>
<keyword evidence="1" id="KW-0732">Signal</keyword>
<evidence type="ECO:0000256" key="1">
    <source>
        <dbReference type="SAM" id="SignalP"/>
    </source>
</evidence>
<accession>A0A9X0QEX4</accession>
<feature type="chain" id="PRO_5040924048" description="Ice-binding protein C-terminal domain-containing protein" evidence="1">
    <location>
        <begin position="37"/>
        <end position="245"/>
    </location>
</feature>
<comment type="caution">
    <text evidence="3">The sequence shown here is derived from an EMBL/GenBank/DDBJ whole genome shotgun (WGS) entry which is preliminary data.</text>
</comment>
<dbReference type="InterPro" id="IPR013424">
    <property type="entry name" value="Ice-binding_C"/>
</dbReference>
<gene>
    <name evidence="3" type="ORF">HDF14_002772</name>
</gene>
<feature type="domain" description="Ice-binding protein C-terminal" evidence="2">
    <location>
        <begin position="207"/>
        <end position="231"/>
    </location>
</feature>
<evidence type="ECO:0000259" key="2">
    <source>
        <dbReference type="Pfam" id="PF07589"/>
    </source>
</evidence>
<name>A0A9X0QEX4_9BACT</name>
<dbReference type="Pfam" id="PF07589">
    <property type="entry name" value="PEP-CTERM"/>
    <property type="match status" value="1"/>
</dbReference>
<protein>
    <recommendedName>
        <fullName evidence="2">Ice-binding protein C-terminal domain-containing protein</fullName>
    </recommendedName>
</protein>
<dbReference type="AlphaFoldDB" id="A0A9X0QEX4"/>
<dbReference type="NCBIfam" id="NF038129">
    <property type="entry name" value="PEP_NF038129"/>
    <property type="match status" value="1"/>
</dbReference>
<proteinExistence type="predicted"/>
<dbReference type="PROSITE" id="PS51257">
    <property type="entry name" value="PROKAR_LIPOPROTEIN"/>
    <property type="match status" value="1"/>
</dbReference>
<dbReference type="RefSeq" id="WP_183977358.1">
    <property type="nucleotide sequence ID" value="NZ_JACHEB010000005.1"/>
</dbReference>